<dbReference type="CDD" id="cd04301">
    <property type="entry name" value="NAT_SF"/>
    <property type="match status" value="1"/>
</dbReference>
<dbReference type="RefSeq" id="WP_160131015.1">
    <property type="nucleotide sequence ID" value="NZ_CP019288.1"/>
</dbReference>
<dbReference type="GO" id="GO:0016747">
    <property type="term" value="F:acyltransferase activity, transferring groups other than amino-acyl groups"/>
    <property type="evidence" value="ECO:0007669"/>
    <property type="project" value="InterPro"/>
</dbReference>
<keyword evidence="3" id="KW-1185">Reference proteome</keyword>
<name>A0A7L4ZPR7_9FLAO</name>
<feature type="domain" description="N-acetyltransferase" evidence="1">
    <location>
        <begin position="6"/>
        <end position="147"/>
    </location>
</feature>
<evidence type="ECO:0000313" key="3">
    <source>
        <dbReference type="Proteomes" id="UP000464657"/>
    </source>
</evidence>
<dbReference type="Pfam" id="PF18014">
    <property type="entry name" value="Acetyltransf_18"/>
    <property type="match status" value="1"/>
</dbReference>
<dbReference type="PANTHER" id="PTHR47237">
    <property type="entry name" value="SLL0310 PROTEIN"/>
    <property type="match status" value="1"/>
</dbReference>
<protein>
    <recommendedName>
        <fullName evidence="1">N-acetyltransferase domain-containing protein</fullName>
    </recommendedName>
</protein>
<dbReference type="InterPro" id="IPR052729">
    <property type="entry name" value="Acyl/Acetyltrans_Enzymes"/>
</dbReference>
<dbReference type="PANTHER" id="PTHR47237:SF1">
    <property type="entry name" value="SLL0310 PROTEIN"/>
    <property type="match status" value="1"/>
</dbReference>
<dbReference type="Proteomes" id="UP000464657">
    <property type="component" value="Chromosome"/>
</dbReference>
<dbReference type="SUPFAM" id="SSF55729">
    <property type="entry name" value="Acyl-CoA N-acyltransferases (Nat)"/>
    <property type="match status" value="1"/>
</dbReference>
<accession>A0A7L4ZPR7</accession>
<dbReference type="Pfam" id="PF00583">
    <property type="entry name" value="Acetyltransf_1"/>
    <property type="match status" value="1"/>
</dbReference>
<evidence type="ECO:0000259" key="1">
    <source>
        <dbReference type="PROSITE" id="PS51186"/>
    </source>
</evidence>
<sequence length="286" mass="32561">MNIDELKFEKLDFSDVKTLANWAQQEGWNVGAHDVEVYFTTDPDGFYGFHYNSELIAGGSIVSYNGEFGFMGFFIVKPNYRAHGIGRKLWYQRRDMLLSRLNKNAAIGMDGVVAMQSFYQKGGFEIAFRDVRYEKKGTAFTIDSNISSIEATDFENILAYDKQCFGFSRPQFLKPWLQLPLNKTFKYVENGELKGFAIVRKATIGYKICPLFADNLKTADELYKACLNAVSGELLYIDIPMINEDAKALVKKHEATYIFECARMYLGNPPKVDVNKIFGITTFELG</sequence>
<dbReference type="PROSITE" id="PS51186">
    <property type="entry name" value="GNAT"/>
    <property type="match status" value="1"/>
</dbReference>
<dbReference type="InterPro" id="IPR000182">
    <property type="entry name" value="GNAT_dom"/>
</dbReference>
<dbReference type="KEGG" id="kan:IMCC3317_38600"/>
<dbReference type="InterPro" id="IPR016181">
    <property type="entry name" value="Acyl_CoA_acyltransferase"/>
</dbReference>
<dbReference type="Gene3D" id="3.40.630.90">
    <property type="match status" value="1"/>
</dbReference>
<gene>
    <name evidence="2" type="ORF">IMCC3317_38600</name>
</gene>
<dbReference type="OrthoDB" id="20916at2"/>
<evidence type="ECO:0000313" key="2">
    <source>
        <dbReference type="EMBL" id="QHI38467.1"/>
    </source>
</evidence>
<organism evidence="2 3">
    <name type="scientific">Kordia antarctica</name>
    <dbReference type="NCBI Taxonomy" id="1218801"/>
    <lineage>
        <taxon>Bacteria</taxon>
        <taxon>Pseudomonadati</taxon>
        <taxon>Bacteroidota</taxon>
        <taxon>Flavobacteriia</taxon>
        <taxon>Flavobacteriales</taxon>
        <taxon>Flavobacteriaceae</taxon>
        <taxon>Kordia</taxon>
    </lineage>
</organism>
<reference evidence="2 3" key="1">
    <citation type="journal article" date="2013" name="Int. J. Syst. Evol. Microbiol.">
        <title>Kordia antarctica sp. nov., isolated from Antarctic seawater.</title>
        <authorList>
            <person name="Baek K."/>
            <person name="Choi A."/>
            <person name="Kang I."/>
            <person name="Lee K."/>
            <person name="Cho J.C."/>
        </authorList>
    </citation>
    <scope>NUCLEOTIDE SEQUENCE [LARGE SCALE GENOMIC DNA]</scope>
    <source>
        <strain evidence="2 3">IMCC3317</strain>
    </source>
</reference>
<dbReference type="InterPro" id="IPR041496">
    <property type="entry name" value="YitH/HolE_GNAT"/>
</dbReference>
<dbReference type="EMBL" id="CP019288">
    <property type="protein sequence ID" value="QHI38467.1"/>
    <property type="molecule type" value="Genomic_DNA"/>
</dbReference>
<proteinExistence type="predicted"/>
<dbReference type="Gene3D" id="3.40.630.30">
    <property type="match status" value="1"/>
</dbReference>
<dbReference type="AlphaFoldDB" id="A0A7L4ZPR7"/>